<organism evidence="1 2">
    <name type="scientific">Steinernema carpocapsae</name>
    <name type="common">Entomopathogenic nematode</name>
    <dbReference type="NCBI Taxonomy" id="34508"/>
    <lineage>
        <taxon>Eukaryota</taxon>
        <taxon>Metazoa</taxon>
        <taxon>Ecdysozoa</taxon>
        <taxon>Nematoda</taxon>
        <taxon>Chromadorea</taxon>
        <taxon>Rhabditida</taxon>
        <taxon>Tylenchina</taxon>
        <taxon>Panagrolaimomorpha</taxon>
        <taxon>Strongyloidoidea</taxon>
        <taxon>Steinernematidae</taxon>
        <taxon>Steinernema</taxon>
    </lineage>
</organism>
<sequence length="66" mass="7537">MSIIVIFRDRSSFILSAKASNKSISLSCFSRTSFYRDVLAGGQFCGRYRNGYFEFVGQYTWKVGCL</sequence>
<reference evidence="1 2" key="1">
    <citation type="journal article" date="2015" name="Genome Biol.">
        <title>Comparative genomics of Steinernema reveals deeply conserved gene regulatory networks.</title>
        <authorList>
            <person name="Dillman A.R."/>
            <person name="Macchietto M."/>
            <person name="Porter C.F."/>
            <person name="Rogers A."/>
            <person name="Williams B."/>
            <person name="Antoshechkin I."/>
            <person name="Lee M.M."/>
            <person name="Goodwin Z."/>
            <person name="Lu X."/>
            <person name="Lewis E.E."/>
            <person name="Goodrich-Blair H."/>
            <person name="Stock S.P."/>
            <person name="Adams B.J."/>
            <person name="Sternberg P.W."/>
            <person name="Mortazavi A."/>
        </authorList>
    </citation>
    <scope>NUCLEOTIDE SEQUENCE [LARGE SCALE GENOMIC DNA]</scope>
    <source>
        <strain evidence="1 2">ALL</strain>
    </source>
</reference>
<dbReference type="EMBL" id="AZBU02000004">
    <property type="protein sequence ID" value="TKR81940.1"/>
    <property type="molecule type" value="Genomic_DNA"/>
</dbReference>
<gene>
    <name evidence="1" type="ORF">L596_015733</name>
</gene>
<protein>
    <submittedName>
        <fullName evidence="1">Uncharacterized protein</fullName>
    </submittedName>
</protein>
<dbReference type="Proteomes" id="UP000298663">
    <property type="component" value="Unassembled WGS sequence"/>
</dbReference>
<reference evidence="1 2" key="2">
    <citation type="journal article" date="2019" name="G3 (Bethesda)">
        <title>Hybrid Assembly of the Genome of the Entomopathogenic Nematode Steinernema carpocapsae Identifies the X-Chromosome.</title>
        <authorList>
            <person name="Serra L."/>
            <person name="Macchietto M."/>
            <person name="Macias-Munoz A."/>
            <person name="McGill C.J."/>
            <person name="Rodriguez I.M."/>
            <person name="Rodriguez B."/>
            <person name="Murad R."/>
            <person name="Mortazavi A."/>
        </authorList>
    </citation>
    <scope>NUCLEOTIDE SEQUENCE [LARGE SCALE GENOMIC DNA]</scope>
    <source>
        <strain evidence="1 2">ALL</strain>
    </source>
</reference>
<keyword evidence="2" id="KW-1185">Reference proteome</keyword>
<name>A0A4U5NGU7_STECR</name>
<evidence type="ECO:0000313" key="1">
    <source>
        <dbReference type="EMBL" id="TKR81940.1"/>
    </source>
</evidence>
<accession>A0A4U5NGU7</accession>
<evidence type="ECO:0000313" key="2">
    <source>
        <dbReference type="Proteomes" id="UP000298663"/>
    </source>
</evidence>
<proteinExistence type="predicted"/>
<comment type="caution">
    <text evidence="1">The sequence shown here is derived from an EMBL/GenBank/DDBJ whole genome shotgun (WGS) entry which is preliminary data.</text>
</comment>
<dbReference type="AlphaFoldDB" id="A0A4U5NGU7"/>